<gene>
    <name evidence="2" type="ORF">E0H45_26025</name>
</gene>
<dbReference type="InterPro" id="IPR008775">
    <property type="entry name" value="Phytyl_CoA_dOase-like"/>
</dbReference>
<dbReference type="PANTHER" id="PTHR20883:SF48">
    <property type="entry name" value="ECTOINE DIOXYGENASE"/>
    <property type="match status" value="1"/>
</dbReference>
<dbReference type="GO" id="GO:0005506">
    <property type="term" value="F:iron ion binding"/>
    <property type="evidence" value="ECO:0007669"/>
    <property type="project" value="UniProtKB-ARBA"/>
</dbReference>
<organism evidence="2 3">
    <name type="scientific">Kribbella soli</name>
    <dbReference type="NCBI Taxonomy" id="1124743"/>
    <lineage>
        <taxon>Bacteria</taxon>
        <taxon>Bacillati</taxon>
        <taxon>Actinomycetota</taxon>
        <taxon>Actinomycetes</taxon>
        <taxon>Propionibacteriales</taxon>
        <taxon>Kribbellaceae</taxon>
        <taxon>Kribbella</taxon>
    </lineage>
</organism>
<dbReference type="Proteomes" id="UP000292346">
    <property type="component" value="Unassembled WGS sequence"/>
</dbReference>
<name>A0A4R0HCL9_9ACTN</name>
<dbReference type="AlphaFoldDB" id="A0A4R0HCL9"/>
<feature type="region of interest" description="Disordered" evidence="1">
    <location>
        <begin position="1"/>
        <end position="39"/>
    </location>
</feature>
<evidence type="ECO:0000313" key="2">
    <source>
        <dbReference type="EMBL" id="TCC05479.1"/>
    </source>
</evidence>
<protein>
    <submittedName>
        <fullName evidence="2">Phytanoyl-CoA dioxygenase</fullName>
    </submittedName>
</protein>
<reference evidence="2 3" key="1">
    <citation type="submission" date="2019-02" db="EMBL/GenBank/DDBJ databases">
        <title>Kribbella capetownensis sp. nov. and Kribbella speibonae sp. nov., isolated from soil.</title>
        <authorList>
            <person name="Curtis S.M."/>
            <person name="Norton I."/>
            <person name="Everest G.J."/>
            <person name="Meyers P.R."/>
        </authorList>
    </citation>
    <scope>NUCLEOTIDE SEQUENCE [LARGE SCALE GENOMIC DNA]</scope>
    <source>
        <strain evidence="2 3">KCTC 29219</strain>
    </source>
</reference>
<sequence length="295" mass="32395">MPAARTSPNSPPPCSAPPPPRKPCSPSSTARRRTNSFAAHRSRCWTGGMRQITDTQLTEFRTQGYVVIPDVLTDEQVAAGRELVAAALDKEPPEDGHVGHHFAWPRFEDGPHPLLDFYRDTVAALAAELIRPELGVDEPDFAQIATTIPPWSHRPGGPHVDGVSPLGPDGTPYTFSMLAGVWLTDQEELYHGNLHVWPGTHLRFGAHLAERGADALAELAEDTSGAPYPKIELGEQVQATGPRGSVLFAHYLLGHNIGGNTGPERRETIYYRLQAHGHRNRWRDVVTDPLVEFRA</sequence>
<comment type="caution">
    <text evidence="2">The sequence shown here is derived from an EMBL/GenBank/DDBJ whole genome shotgun (WGS) entry which is preliminary data.</text>
</comment>
<dbReference type="OrthoDB" id="3678021at2"/>
<evidence type="ECO:0000256" key="1">
    <source>
        <dbReference type="SAM" id="MobiDB-lite"/>
    </source>
</evidence>
<accession>A0A4R0HCL9</accession>
<dbReference type="Pfam" id="PF05721">
    <property type="entry name" value="PhyH"/>
    <property type="match status" value="1"/>
</dbReference>
<dbReference type="EMBL" id="SJJZ01000003">
    <property type="protein sequence ID" value="TCC05479.1"/>
    <property type="molecule type" value="Genomic_DNA"/>
</dbReference>
<keyword evidence="2" id="KW-0223">Dioxygenase</keyword>
<dbReference type="PANTHER" id="PTHR20883">
    <property type="entry name" value="PHYTANOYL-COA DIOXYGENASE DOMAIN CONTAINING 1"/>
    <property type="match status" value="1"/>
</dbReference>
<keyword evidence="2" id="KW-0560">Oxidoreductase</keyword>
<dbReference type="SUPFAM" id="SSF51197">
    <property type="entry name" value="Clavaminate synthase-like"/>
    <property type="match status" value="1"/>
</dbReference>
<feature type="compositionally biased region" description="Pro residues" evidence="1">
    <location>
        <begin position="9"/>
        <end position="23"/>
    </location>
</feature>
<keyword evidence="3" id="KW-1185">Reference proteome</keyword>
<evidence type="ECO:0000313" key="3">
    <source>
        <dbReference type="Proteomes" id="UP000292346"/>
    </source>
</evidence>
<dbReference type="Gene3D" id="2.60.120.620">
    <property type="entry name" value="q2cbj1_9rhob like domain"/>
    <property type="match status" value="1"/>
</dbReference>
<proteinExistence type="predicted"/>
<dbReference type="GO" id="GO:0016706">
    <property type="term" value="F:2-oxoglutarate-dependent dioxygenase activity"/>
    <property type="evidence" value="ECO:0007669"/>
    <property type="project" value="UniProtKB-ARBA"/>
</dbReference>